<feature type="compositionally biased region" description="Polar residues" evidence="2">
    <location>
        <begin position="574"/>
        <end position="589"/>
    </location>
</feature>
<dbReference type="PANTHER" id="PTHR42791:SF2">
    <property type="entry name" value="N-ACETYLTRANSFERASE DOMAIN-CONTAINING PROTEIN"/>
    <property type="match status" value="1"/>
</dbReference>
<feature type="compositionally biased region" description="Low complexity" evidence="2">
    <location>
        <begin position="750"/>
        <end position="765"/>
    </location>
</feature>
<feature type="compositionally biased region" description="Low complexity" evidence="2">
    <location>
        <begin position="849"/>
        <end position="877"/>
    </location>
</feature>
<feature type="region of interest" description="Disordered" evidence="2">
    <location>
        <begin position="722"/>
        <end position="884"/>
    </location>
</feature>
<dbReference type="VEuPathDB" id="FungiDB:I7I50_05781"/>
<name>C0NT72_AJECG</name>
<evidence type="ECO:0000313" key="4">
    <source>
        <dbReference type="EMBL" id="EEH05233.1"/>
    </source>
</evidence>
<feature type="compositionally biased region" description="Basic and acidic residues" evidence="2">
    <location>
        <begin position="813"/>
        <end position="822"/>
    </location>
</feature>
<dbReference type="VEuPathDB" id="FungiDB:I7I50_05784"/>
<dbReference type="InterPro" id="IPR000182">
    <property type="entry name" value="GNAT_dom"/>
</dbReference>
<proteinExistence type="predicted"/>
<dbReference type="InterPro" id="IPR016181">
    <property type="entry name" value="Acyl_CoA_acyltransferase"/>
</dbReference>
<dbReference type="InParanoid" id="C0NT72"/>
<evidence type="ECO:0000259" key="3">
    <source>
        <dbReference type="PROSITE" id="PS51186"/>
    </source>
</evidence>
<feature type="compositionally biased region" description="Acidic residues" evidence="2">
    <location>
        <begin position="823"/>
        <end position="838"/>
    </location>
</feature>
<dbReference type="RefSeq" id="XP_045285714.1">
    <property type="nucleotide sequence ID" value="XM_045433401.1"/>
</dbReference>
<feature type="compositionally biased region" description="Low complexity" evidence="2">
    <location>
        <begin position="635"/>
        <end position="647"/>
    </location>
</feature>
<protein>
    <recommendedName>
        <fullName evidence="3">N-acetyltransferase domain-containing protein</fullName>
    </recommendedName>
</protein>
<dbReference type="STRING" id="447093.C0NT72"/>
<dbReference type="Gene3D" id="3.40.630.30">
    <property type="match status" value="1"/>
</dbReference>
<evidence type="ECO:0000256" key="1">
    <source>
        <dbReference type="SAM" id="Coils"/>
    </source>
</evidence>
<gene>
    <name evidence="4" type="ORF">HCBG_06352</name>
</gene>
<feature type="region of interest" description="Disordered" evidence="2">
    <location>
        <begin position="538"/>
        <end position="649"/>
    </location>
</feature>
<accession>C0NT72</accession>
<feature type="compositionally biased region" description="Basic and acidic residues" evidence="2">
    <location>
        <begin position="90"/>
        <end position="100"/>
    </location>
</feature>
<dbReference type="HOGENOM" id="CLU_325950_0_0_1"/>
<dbReference type="Proteomes" id="UP000001631">
    <property type="component" value="Unassembled WGS sequence"/>
</dbReference>
<dbReference type="Pfam" id="PF13673">
    <property type="entry name" value="Acetyltransf_10"/>
    <property type="match status" value="1"/>
</dbReference>
<feature type="compositionally biased region" description="Polar residues" evidence="2">
    <location>
        <begin position="76"/>
        <end position="87"/>
    </location>
</feature>
<feature type="coiled-coil region" evidence="1">
    <location>
        <begin position="484"/>
        <end position="518"/>
    </location>
</feature>
<feature type="compositionally biased region" description="Polar residues" evidence="2">
    <location>
        <begin position="538"/>
        <end position="563"/>
    </location>
</feature>
<sequence>MASYKVELLTSPDDAPIIGRIKTEAFENSTVSRYCLLWEGKGKSVVEKWYIDREVQDLQSPNQYTIISVSVTEGTVVNGDSTNTSAGSPEKSDNKSDHNRNATGNNRTVAAWARFAIPRPMPKGVDGMQEEPEYKKRKQYLMDNPPSGNHPELFNEFRKQMQAARQKYLDETKDYVLQSAIPVLELLATRPTCERQGHASRLLKWGIERAEAENARIFVEASPVALPLYERLGWKLVDTFRIKLADYGIDAEGDGDGHAGGYIDNGLGCSLLYINQMISLLNRNMAGHFGAPVFLLSAAGAATSMAIFMSESAIFPFMPQAQRGDGRQLNVVPERHIVVQSGAGKTARCGPNLAPCHDAIVHCDAIDGGWAPQASTTTAPDLPYHAPNDESGENTRLEKRASLPVRPNVAARHSKRLTLNFPITVSQSIGHSQTQPDQLSPASSSMCSATQPSHVIASPNDSSTSTPTLFSETNNDDYGFLTTLAAQERKVLELKEELQKAEAELVTLKRQWALVEKDRKRIDIYHHVEPLKPLKLADSNSLDVSNSPQTDKATTVVTNQNHARMSHELKRQSWRNSQSSSPGDSQLTMVSVKGRTVFQSSKHTRTLSLLSPSTSNSEFKPSFPQPKNIDGQDKAASSRPSSYPRSATLPSVDRCDIIRPTNGGNSIPTTAEQKAQWRRTLPPIAQDVTAEALMRTGRQMASDFREGLWTFIEDIRQATVGEEGINGTESRSTAHNAQSGQRGMSKRDVGSGASTRTGRSTTPRGIMADSHSASGNDSTSKAQEISFWSEFGIDTPDQRTKSSPQDAENPTPDEMRQQKQQEQDPEDPSLQDVDDNWDMWDTPNKPKASHTPSSSSSTFHSNRDCSPSTDSSSPRTSARGTEKF</sequence>
<dbReference type="PANTHER" id="PTHR42791">
    <property type="entry name" value="GNAT FAMILY ACETYLTRANSFERASE"/>
    <property type="match status" value="1"/>
</dbReference>
<reference evidence="4" key="1">
    <citation type="submission" date="2009-02" db="EMBL/GenBank/DDBJ databases">
        <title>The Genome Sequence of Ajellomyces capsulatus strain G186AR.</title>
        <authorList>
            <consortium name="The Broad Institute Genome Sequencing Platform"/>
            <person name="Champion M."/>
            <person name="Cuomo C."/>
            <person name="Ma L.-J."/>
            <person name="Henn M.R."/>
            <person name="Sil A."/>
            <person name="Goldman B."/>
            <person name="Young S.K."/>
            <person name="Kodira C.D."/>
            <person name="Zeng Q."/>
            <person name="Koehrsen M."/>
            <person name="Alvarado L."/>
            <person name="Berlin A."/>
            <person name="Borenstein D."/>
            <person name="Chen Z."/>
            <person name="Engels R."/>
            <person name="Freedman E."/>
            <person name="Gellesch M."/>
            <person name="Goldberg J."/>
            <person name="Griggs A."/>
            <person name="Gujja S."/>
            <person name="Heiman D."/>
            <person name="Hepburn T."/>
            <person name="Howarth C."/>
            <person name="Jen D."/>
            <person name="Larson L."/>
            <person name="Lewis B."/>
            <person name="Mehta T."/>
            <person name="Park D."/>
            <person name="Pearson M."/>
            <person name="Roberts A."/>
            <person name="Saif S."/>
            <person name="Shea T."/>
            <person name="Shenoy N."/>
            <person name="Sisk P."/>
            <person name="Stolte C."/>
            <person name="Sykes S."/>
            <person name="Walk T."/>
            <person name="White J."/>
            <person name="Yandava C."/>
            <person name="Klein B."/>
            <person name="McEwen J.G."/>
            <person name="Puccia R."/>
            <person name="Goldman G.H."/>
            <person name="Felipe M.S."/>
            <person name="Nino-Vega G."/>
            <person name="San-Blas G."/>
            <person name="Taylor J."/>
            <person name="Mendoza L."/>
            <person name="Galagan J."/>
            <person name="Nusbaum C."/>
            <person name="Birren B."/>
        </authorList>
    </citation>
    <scope>NUCLEOTIDE SEQUENCE</scope>
    <source>
        <strain evidence="4">G186AR</strain>
    </source>
</reference>
<feature type="compositionally biased region" description="Low complexity" evidence="2">
    <location>
        <begin position="606"/>
        <end position="617"/>
    </location>
</feature>
<dbReference type="InterPro" id="IPR025122">
    <property type="entry name" value="DUF4048"/>
</dbReference>
<dbReference type="EMBL" id="GG663371">
    <property type="protein sequence ID" value="EEH05233.1"/>
    <property type="molecule type" value="Genomic_DNA"/>
</dbReference>
<feature type="compositionally biased region" description="Polar residues" evidence="2">
    <location>
        <begin position="727"/>
        <end position="742"/>
    </location>
</feature>
<dbReference type="AlphaFoldDB" id="C0NT72"/>
<dbReference type="PROSITE" id="PS51186">
    <property type="entry name" value="GNAT"/>
    <property type="match status" value="1"/>
</dbReference>
<evidence type="ECO:0000256" key="2">
    <source>
        <dbReference type="SAM" id="MobiDB-lite"/>
    </source>
</evidence>
<organism evidence="4 5">
    <name type="scientific">Ajellomyces capsulatus (strain G186AR / H82 / ATCC MYA-2454 / RMSCC 2432)</name>
    <name type="common">Darling's disease fungus</name>
    <name type="synonym">Histoplasma capsulatum</name>
    <dbReference type="NCBI Taxonomy" id="447093"/>
    <lineage>
        <taxon>Eukaryota</taxon>
        <taxon>Fungi</taxon>
        <taxon>Dikarya</taxon>
        <taxon>Ascomycota</taxon>
        <taxon>Pezizomycotina</taxon>
        <taxon>Eurotiomycetes</taxon>
        <taxon>Eurotiomycetidae</taxon>
        <taxon>Onygenales</taxon>
        <taxon>Ajellomycetaceae</taxon>
        <taxon>Histoplasma</taxon>
    </lineage>
</organism>
<dbReference type="Pfam" id="PF13257">
    <property type="entry name" value="DUF4048"/>
    <property type="match status" value="1"/>
</dbReference>
<dbReference type="GeneID" id="69039368"/>
<evidence type="ECO:0000313" key="5">
    <source>
        <dbReference type="Proteomes" id="UP000001631"/>
    </source>
</evidence>
<feature type="region of interest" description="Disordered" evidence="2">
    <location>
        <begin position="374"/>
        <end position="401"/>
    </location>
</feature>
<feature type="compositionally biased region" description="Polar residues" evidence="2">
    <location>
        <begin position="771"/>
        <end position="783"/>
    </location>
</feature>
<feature type="region of interest" description="Disordered" evidence="2">
    <location>
        <begin position="428"/>
        <end position="449"/>
    </location>
</feature>
<feature type="domain" description="N-acetyltransferase" evidence="3">
    <location>
        <begin position="184"/>
        <end position="252"/>
    </location>
</feature>
<keyword evidence="1" id="KW-0175">Coiled coil</keyword>
<feature type="region of interest" description="Disordered" evidence="2">
    <location>
        <begin position="76"/>
        <end position="105"/>
    </location>
</feature>
<dbReference type="SUPFAM" id="SSF55729">
    <property type="entry name" value="Acyl-CoA N-acyltransferases (Nat)"/>
    <property type="match status" value="1"/>
</dbReference>
<dbReference type="GO" id="GO:0016747">
    <property type="term" value="F:acyltransferase activity, transferring groups other than amino-acyl groups"/>
    <property type="evidence" value="ECO:0007669"/>
    <property type="project" value="InterPro"/>
</dbReference>
<keyword evidence="5" id="KW-1185">Reference proteome</keyword>
<dbReference type="InterPro" id="IPR052523">
    <property type="entry name" value="Trichothecene_AcTrans"/>
</dbReference>